<dbReference type="GO" id="GO:0004343">
    <property type="term" value="F:glucosamine 6-phosphate N-acetyltransferase activity"/>
    <property type="evidence" value="ECO:0007669"/>
    <property type="project" value="TreeGrafter"/>
</dbReference>
<gene>
    <name evidence="2" type="ORF">FBF83_03360</name>
</gene>
<dbReference type="Proteomes" id="UP000310541">
    <property type="component" value="Unassembled WGS sequence"/>
</dbReference>
<dbReference type="EMBL" id="SWFM01000001">
    <property type="protein sequence ID" value="TKD71851.1"/>
    <property type="molecule type" value="Genomic_DNA"/>
</dbReference>
<dbReference type="RefSeq" id="WP_136945704.1">
    <property type="nucleotide sequence ID" value="NZ_SWFM01000001.1"/>
</dbReference>
<feature type="domain" description="N-acetyltransferase" evidence="1">
    <location>
        <begin position="1"/>
        <end position="140"/>
    </location>
</feature>
<dbReference type="SUPFAM" id="SSF55729">
    <property type="entry name" value="Acyl-CoA N-acyltransferases (Nat)"/>
    <property type="match status" value="1"/>
</dbReference>
<proteinExistence type="predicted"/>
<dbReference type="InterPro" id="IPR016181">
    <property type="entry name" value="Acyl_CoA_acyltransferase"/>
</dbReference>
<evidence type="ECO:0000259" key="1">
    <source>
        <dbReference type="PROSITE" id="PS51186"/>
    </source>
</evidence>
<dbReference type="Pfam" id="PF13673">
    <property type="entry name" value="Acetyltransf_10"/>
    <property type="match status" value="1"/>
</dbReference>
<accession>A0A4U1MMB3</accession>
<keyword evidence="2" id="KW-0808">Transferase</keyword>
<dbReference type="PANTHER" id="PTHR13355:SF11">
    <property type="entry name" value="GLUCOSAMINE 6-PHOSPHATE N-ACETYLTRANSFERASE"/>
    <property type="match status" value="1"/>
</dbReference>
<comment type="caution">
    <text evidence="2">The sequence shown here is derived from an EMBL/GenBank/DDBJ whole genome shotgun (WGS) entry which is preliminary data.</text>
</comment>
<evidence type="ECO:0000313" key="2">
    <source>
        <dbReference type="EMBL" id="TKD71851.1"/>
    </source>
</evidence>
<dbReference type="PROSITE" id="PS51186">
    <property type="entry name" value="GNAT"/>
    <property type="match status" value="1"/>
</dbReference>
<name>A0A4U1MMB3_9BACL</name>
<dbReference type="OrthoDB" id="9796171at2"/>
<dbReference type="Gene3D" id="3.40.630.30">
    <property type="match status" value="1"/>
</dbReference>
<reference evidence="2 3" key="1">
    <citation type="submission" date="2019-04" db="EMBL/GenBank/DDBJ databases">
        <title>Genome sequence of Bacillus hwajinpoensis strain Y2.</title>
        <authorList>
            <person name="Fair J.L."/>
            <person name="Maclea K.S."/>
        </authorList>
    </citation>
    <scope>NUCLEOTIDE SEQUENCE [LARGE SCALE GENOMIC DNA]</scope>
    <source>
        <strain evidence="2 3">Y2</strain>
    </source>
</reference>
<protein>
    <submittedName>
        <fullName evidence="2">GNAT family N-acetyltransferase</fullName>
    </submittedName>
</protein>
<dbReference type="CDD" id="cd04301">
    <property type="entry name" value="NAT_SF"/>
    <property type="match status" value="1"/>
</dbReference>
<dbReference type="InterPro" id="IPR039143">
    <property type="entry name" value="GNPNAT1-like"/>
</dbReference>
<organism evidence="2 3">
    <name type="scientific">Guptibacillus hwajinpoensis</name>
    <dbReference type="NCBI Taxonomy" id="208199"/>
    <lineage>
        <taxon>Bacteria</taxon>
        <taxon>Bacillati</taxon>
        <taxon>Bacillota</taxon>
        <taxon>Bacilli</taxon>
        <taxon>Bacillales</taxon>
        <taxon>Guptibacillaceae</taxon>
        <taxon>Guptibacillus</taxon>
    </lineage>
</organism>
<dbReference type="AlphaFoldDB" id="A0A4U1MMB3"/>
<dbReference type="InterPro" id="IPR000182">
    <property type="entry name" value="GNAT_dom"/>
</dbReference>
<evidence type="ECO:0000313" key="3">
    <source>
        <dbReference type="Proteomes" id="UP000310541"/>
    </source>
</evidence>
<dbReference type="PANTHER" id="PTHR13355">
    <property type="entry name" value="GLUCOSAMINE 6-PHOSPHATE N-ACETYLTRANSFERASE"/>
    <property type="match status" value="1"/>
</dbReference>
<sequence>MVIKVVESKSELDDAFKVRYTVFVEEQKVPAELEIDENEKDAIHFVAYDEHTPVAAGRFRVLDQKAKVERICVLSSYRKTGLGQELMITIEKHAKKLELTKTKLNAQLTAVGFYKKLGYETVSEEFMDAGIPHVTMIKEL</sequence>